<organism evidence="3 4">
    <name type="scientific">Novosphingobium guangzhouense</name>
    <dbReference type="NCBI Taxonomy" id="1850347"/>
    <lineage>
        <taxon>Bacteria</taxon>
        <taxon>Pseudomonadati</taxon>
        <taxon>Pseudomonadota</taxon>
        <taxon>Alphaproteobacteria</taxon>
        <taxon>Sphingomonadales</taxon>
        <taxon>Sphingomonadaceae</taxon>
        <taxon>Novosphingobium</taxon>
    </lineage>
</organism>
<feature type="chain" id="PRO_5014474466" description="DUF6265 domain-containing protein" evidence="1">
    <location>
        <begin position="24"/>
        <end position="59"/>
    </location>
</feature>
<reference evidence="3 4" key="1">
    <citation type="submission" date="2016-05" db="EMBL/GenBank/DDBJ databases">
        <title>Complete genome sequence of Novosphingobium guangzhouense SA925(T).</title>
        <authorList>
            <person name="Sha S."/>
        </authorList>
    </citation>
    <scope>NUCLEOTIDE SEQUENCE [LARGE SCALE GENOMIC DNA]</scope>
    <source>
        <strain evidence="3 4">SA925</strain>
    </source>
</reference>
<protein>
    <recommendedName>
        <fullName evidence="2">DUF6265 domain-containing protein</fullName>
    </recommendedName>
</protein>
<evidence type="ECO:0000313" key="3">
    <source>
        <dbReference type="EMBL" id="PNU05068.1"/>
    </source>
</evidence>
<feature type="signal peptide" evidence="1">
    <location>
        <begin position="1"/>
        <end position="23"/>
    </location>
</feature>
<keyword evidence="1" id="KW-0732">Signal</keyword>
<name>A0A2K2G255_9SPHN</name>
<evidence type="ECO:0000259" key="2">
    <source>
        <dbReference type="Pfam" id="PF19780"/>
    </source>
</evidence>
<evidence type="ECO:0000313" key="4">
    <source>
        <dbReference type="Proteomes" id="UP000236327"/>
    </source>
</evidence>
<feature type="domain" description="DUF6265" evidence="2">
    <location>
        <begin position="20"/>
        <end position="51"/>
    </location>
</feature>
<dbReference type="Proteomes" id="UP000236327">
    <property type="component" value="Unassembled WGS sequence"/>
</dbReference>
<dbReference type="AlphaFoldDB" id="A0A2K2G255"/>
<dbReference type="InterPro" id="IPR046232">
    <property type="entry name" value="DUF6265"/>
</dbReference>
<evidence type="ECO:0000256" key="1">
    <source>
        <dbReference type="SAM" id="SignalP"/>
    </source>
</evidence>
<dbReference type="Pfam" id="PF19780">
    <property type="entry name" value="DUF6265"/>
    <property type="match status" value="1"/>
</dbReference>
<accession>A0A2K2G255</accession>
<comment type="caution">
    <text evidence="3">The sequence shown here is derived from an EMBL/GenBank/DDBJ whole genome shotgun (WGS) entry which is preliminary data.</text>
</comment>
<sequence length="59" mass="6394">MTGVLPLAAAAVSAVLALPNWMAGSWVSENAQEWGEECWTPEHGRTIPRCFAPKSRVGR</sequence>
<gene>
    <name evidence="3" type="ORF">A8V01_04345</name>
</gene>
<keyword evidence="4" id="KW-1185">Reference proteome</keyword>
<proteinExistence type="predicted"/>
<dbReference type="EMBL" id="LYMM01000029">
    <property type="protein sequence ID" value="PNU05068.1"/>
    <property type="molecule type" value="Genomic_DNA"/>
</dbReference>